<feature type="region of interest" description="Disordered" evidence="1">
    <location>
        <begin position="894"/>
        <end position="930"/>
    </location>
</feature>
<dbReference type="AlphaFoldDB" id="A0A507B954"/>
<feature type="compositionally biased region" description="Pro residues" evidence="1">
    <location>
        <begin position="188"/>
        <end position="204"/>
    </location>
</feature>
<feature type="compositionally biased region" description="Pro residues" evidence="1">
    <location>
        <begin position="747"/>
        <end position="756"/>
    </location>
</feature>
<organism evidence="2 3">
    <name type="scientific">Thyridium curvatum</name>
    <dbReference type="NCBI Taxonomy" id="1093900"/>
    <lineage>
        <taxon>Eukaryota</taxon>
        <taxon>Fungi</taxon>
        <taxon>Dikarya</taxon>
        <taxon>Ascomycota</taxon>
        <taxon>Pezizomycotina</taxon>
        <taxon>Sordariomycetes</taxon>
        <taxon>Sordariomycetidae</taxon>
        <taxon>Thyridiales</taxon>
        <taxon>Thyridiaceae</taxon>
        <taxon>Thyridium</taxon>
    </lineage>
</organism>
<dbReference type="EMBL" id="SKBQ01000033">
    <property type="protein sequence ID" value="TPX13591.1"/>
    <property type="molecule type" value="Genomic_DNA"/>
</dbReference>
<accession>A0A507B954</accession>
<feature type="compositionally biased region" description="Basic and acidic residues" evidence="1">
    <location>
        <begin position="1149"/>
        <end position="1166"/>
    </location>
</feature>
<feature type="compositionally biased region" description="Basic and acidic residues" evidence="1">
    <location>
        <begin position="1058"/>
        <end position="1075"/>
    </location>
</feature>
<feature type="compositionally biased region" description="Low complexity" evidence="1">
    <location>
        <begin position="78"/>
        <end position="116"/>
    </location>
</feature>
<feature type="region of interest" description="Disordered" evidence="1">
    <location>
        <begin position="1"/>
        <end position="585"/>
    </location>
</feature>
<comment type="caution">
    <text evidence="2">The sequence shown here is derived from an EMBL/GenBank/DDBJ whole genome shotgun (WGS) entry which is preliminary data.</text>
</comment>
<dbReference type="InterPro" id="IPR036609">
    <property type="entry name" value="LCCL_sf"/>
</dbReference>
<evidence type="ECO:0008006" key="4">
    <source>
        <dbReference type="Google" id="ProtNLM"/>
    </source>
</evidence>
<dbReference type="Pfam" id="PF08642">
    <property type="entry name" value="Rxt3"/>
    <property type="match status" value="1"/>
</dbReference>
<feature type="compositionally biased region" description="Basic residues" evidence="1">
    <location>
        <begin position="730"/>
        <end position="739"/>
    </location>
</feature>
<feature type="compositionally biased region" description="Basic and acidic residues" evidence="1">
    <location>
        <begin position="653"/>
        <end position="665"/>
    </location>
</feature>
<feature type="compositionally biased region" description="Low complexity" evidence="1">
    <location>
        <begin position="521"/>
        <end position="532"/>
    </location>
</feature>
<protein>
    <recommendedName>
        <fullName evidence="4">Histone deacetylation protein Rxt3</fullName>
    </recommendedName>
</protein>
<evidence type="ECO:0000313" key="3">
    <source>
        <dbReference type="Proteomes" id="UP000319257"/>
    </source>
</evidence>
<feature type="compositionally biased region" description="Pro residues" evidence="1">
    <location>
        <begin position="142"/>
        <end position="152"/>
    </location>
</feature>
<dbReference type="STRING" id="1093900.A0A507B954"/>
<sequence length="1203" mass="129716">MDPRHQPQPQPPPSHPPSHHHPFSSSRGAASPLFSRSPFPPAATSAPTSSHAPQQQHQPQQPSANRPPYADHQRRLSDTSYYPPSRSYTSDPTSHTPSSHSRHPSSSSLPPSASISRPMPPPGSPPQPGQGPGGHTMGGYGLPPPRPPPVSVGPPSAFPSGRELPALSSLPRTGSSGSSMSISSMLGGPPPPSREPSAPYPPPSTSAGGHGPGYGPPVHASPRLHNTDYPAFRRPHTPDQRPYDARDPRVSANAASPPQAMYGTPEVQRYGTPQGYGQRGPPPMSAADQAREQQARMAASMPPRPNSQPKSFSSGPPPPRHVDMGRPGPPEGVYGRREEYPPSTEYNPERPGRALKYEEPRYMTERERQEREFELRDREMRDRAISGGEQSRPPQAMHQQPEYLQRGQPPAYPRNEREPTWQRPPYEHSRPYDSAGPQPRHPDYPPSSTSNYPGHPTYSQPPADRYPPPGPPPPHQGMPPSGPPPVQPYDSPERQRYGLPPQHQQPPRGRMMDDAPPPPSVAYSAASSLYDASRGRPMEEGPAPPGQPNRLLGIQEMNRKGRISPLPQAVQGAQPQISGPAGEPGIKSEFGRMFAGIGSGVSMGISSPVAAGAQLAFAAGGGARREDGEGPPQDAAPETNAKGQNGRGKRRKLKDEDGKGDDDSTGRLTPVGGRTKRNKTHAHHHHHSHHHHHHHHPEQTSSPGLTPFKNVKGSTPIPSPTGFGKDVAPPHHHHHHHAAPRSTPQTKAPPPQPAPVMPVPKLSISSRTVLDSVANRPRHHLGDCLYETKLKTARHCDPKTGRPPRYPYKTTPKPLPWNLINGKENCTLTVKISKVHLTAAAREEITERRAVWGTDVYTDDSDVIAACIHAGWIRGEWSEDVDVDMLGLDDMEHTAVNGNGKKGNKSSSNEQQPIPEVLTEPPKSGPTPIPVDKDLHVTVLILPVLDKYASTTRFGLRSREWGSAQGRGDPLHKTHDGLSFMVTGIRWVTNGAGAQSRLRGRARRERIRLALREVEVSTDVEPGRFADVVVSESRSVLVRPNPNPRKRAAASISGGGGDGKEGLREGSEGDKENRPVDGAFGSAAPAVAVEPEKAEVVDKTIEKEAEKGDGNVKGAEEVEDEAKKAEQEPKDTSGEKAAELESAAATTTDKNKAVDDKKGDGNREDEPPAATASTTEGTDAPAKDAAPAAEKTEEEQTDVTMKE</sequence>
<dbReference type="InterPro" id="IPR013951">
    <property type="entry name" value="Rxt3"/>
</dbReference>
<dbReference type="SUPFAM" id="SSF69848">
    <property type="entry name" value="LCCL domain"/>
    <property type="match status" value="1"/>
</dbReference>
<feature type="compositionally biased region" description="Basic residues" evidence="1">
    <location>
        <begin position="674"/>
        <end position="696"/>
    </location>
</feature>
<feature type="compositionally biased region" description="Basic and acidic residues" evidence="1">
    <location>
        <begin position="414"/>
        <end position="431"/>
    </location>
</feature>
<keyword evidence="3" id="KW-1185">Reference proteome</keyword>
<dbReference type="Proteomes" id="UP000319257">
    <property type="component" value="Unassembled WGS sequence"/>
</dbReference>
<dbReference type="InParanoid" id="A0A507B954"/>
<gene>
    <name evidence="2" type="ORF">E0L32_006062</name>
</gene>
<feature type="region of interest" description="Disordered" evidence="1">
    <location>
        <begin position="1037"/>
        <end position="1203"/>
    </location>
</feature>
<feature type="compositionally biased region" description="Basic and acidic residues" evidence="1">
    <location>
        <begin position="236"/>
        <end position="249"/>
    </location>
</feature>
<evidence type="ECO:0000313" key="2">
    <source>
        <dbReference type="EMBL" id="TPX13591.1"/>
    </source>
</evidence>
<feature type="compositionally biased region" description="Low complexity" evidence="1">
    <location>
        <begin position="34"/>
        <end position="64"/>
    </location>
</feature>
<evidence type="ECO:0000256" key="1">
    <source>
        <dbReference type="SAM" id="MobiDB-lite"/>
    </source>
</evidence>
<feature type="compositionally biased region" description="Basic and acidic residues" evidence="1">
    <location>
        <begin position="347"/>
        <end position="384"/>
    </location>
</feature>
<feature type="compositionally biased region" description="Low complexity" evidence="1">
    <location>
        <begin position="1178"/>
        <end position="1189"/>
    </location>
</feature>
<dbReference type="RefSeq" id="XP_030995302.1">
    <property type="nucleotide sequence ID" value="XM_031140653.1"/>
</dbReference>
<feature type="compositionally biased region" description="Low complexity" evidence="1">
    <location>
        <begin position="168"/>
        <end position="187"/>
    </location>
</feature>
<dbReference type="OrthoDB" id="3596986at2759"/>
<proteinExistence type="predicted"/>
<dbReference type="GeneID" id="41973509"/>
<feature type="compositionally biased region" description="Pro residues" evidence="1">
    <location>
        <begin position="118"/>
        <end position="129"/>
    </location>
</feature>
<feature type="compositionally biased region" description="Basic and acidic residues" evidence="1">
    <location>
        <begin position="1090"/>
        <end position="1139"/>
    </location>
</feature>
<feature type="compositionally biased region" description="Gly residues" evidence="1">
    <location>
        <begin position="130"/>
        <end position="141"/>
    </location>
</feature>
<reference evidence="2 3" key="1">
    <citation type="submission" date="2019-06" db="EMBL/GenBank/DDBJ databases">
        <title>Draft genome sequence of the filamentous fungus Phialemoniopsis curvata isolated from diesel fuel.</title>
        <authorList>
            <person name="Varaljay V.A."/>
            <person name="Lyon W.J."/>
            <person name="Crouch A.L."/>
            <person name="Drake C.E."/>
            <person name="Hollomon J.M."/>
            <person name="Nadeau L.J."/>
            <person name="Nunn H.S."/>
            <person name="Stevenson B.S."/>
            <person name="Bojanowski C.L."/>
            <person name="Crookes-Goodson W.J."/>
        </authorList>
    </citation>
    <scope>NUCLEOTIDE SEQUENCE [LARGE SCALE GENOMIC DNA]</scope>
    <source>
        <strain evidence="2 3">D216</strain>
    </source>
</reference>
<dbReference type="Gene3D" id="2.170.130.20">
    <property type="entry name" value="LCCL-like domain"/>
    <property type="match status" value="1"/>
</dbReference>
<name>A0A507B954_9PEZI</name>
<feature type="region of interest" description="Disordered" evidence="1">
    <location>
        <begin position="621"/>
        <end position="756"/>
    </location>
</feature>
<feature type="compositionally biased region" description="Pro residues" evidence="1">
    <location>
        <begin position="464"/>
        <end position="487"/>
    </location>
</feature>
<feature type="compositionally biased region" description="Pro residues" evidence="1">
    <location>
        <begin position="1"/>
        <end position="16"/>
    </location>
</feature>